<dbReference type="GO" id="GO:0006313">
    <property type="term" value="P:DNA transposition"/>
    <property type="evidence" value="ECO:0007669"/>
    <property type="project" value="InterPro"/>
</dbReference>
<dbReference type="InterPro" id="IPR012337">
    <property type="entry name" value="RNaseH-like_sf"/>
</dbReference>
<evidence type="ECO:0000256" key="2">
    <source>
        <dbReference type="ARBA" id="ARBA00022578"/>
    </source>
</evidence>
<evidence type="ECO:0000259" key="7">
    <source>
        <dbReference type="Pfam" id="PF14294"/>
    </source>
</evidence>
<dbReference type="PANTHER" id="PTHR33258">
    <property type="entry name" value="TRANSPOSASE INSL FOR INSERTION SEQUENCE ELEMENT IS186A-RELATED"/>
    <property type="match status" value="1"/>
</dbReference>
<evidence type="ECO:0000259" key="6">
    <source>
        <dbReference type="Pfam" id="PF01609"/>
    </source>
</evidence>
<sequence>MDQDTTQSTFNQVLKQFPYDDFLRFIKDFGADKYIKKLFTIKLLYILIIAQISKIESLRELAGKVKNDLELQKLLKLDSISASQLSRRLRDIKSTFWADTFIAVSKTTLVKTAAYAHREPKENRIHIIDSSTISLCLNKFRWADFRKTKSGIKLHQRIQIQNGCSYPDKAILTPAKVSDKSQLDELVTTDPDVLNVFDRGYVDYKKWDEYCQAGIRFVTRLKEGALVDVIEHHKIAGTAMTESTVILGNPKTTRMKYQLRLIQTRDSEGNPIIILTNDFSMDTLEISEIYRLRWQVELFFKWLKQHLKIKRFFGTSDSAVYGQIWIALITYCLLMITRLTLPVKITLLDTMRLIADHLYNSYAALIEVLKKPPVRSSRGRRRNEHCESFNLLIKQIDVEGTEFLNTVDVELFYL</sequence>
<dbReference type="PANTHER" id="PTHR33258:SF1">
    <property type="entry name" value="TRANSPOSASE INSL FOR INSERTION SEQUENCE ELEMENT IS186A-RELATED"/>
    <property type="match status" value="1"/>
</dbReference>
<evidence type="ECO:0000256" key="1">
    <source>
        <dbReference type="ARBA" id="ARBA00010075"/>
    </source>
</evidence>
<dbReference type="GO" id="GO:0003677">
    <property type="term" value="F:DNA binding"/>
    <property type="evidence" value="ECO:0007669"/>
    <property type="project" value="UniProtKB-KW"/>
</dbReference>
<feature type="transmembrane region" description="Helical" evidence="5">
    <location>
        <begin position="320"/>
        <end position="341"/>
    </location>
</feature>
<dbReference type="InterPro" id="IPR047952">
    <property type="entry name" value="Transpos_IS4"/>
</dbReference>
<keyword evidence="5" id="KW-0812">Transmembrane</keyword>
<keyword evidence="5" id="KW-1133">Transmembrane helix</keyword>
<evidence type="ECO:0000256" key="3">
    <source>
        <dbReference type="ARBA" id="ARBA00023125"/>
    </source>
</evidence>
<dbReference type="AlphaFoldDB" id="A0A4Y7RA95"/>
<evidence type="ECO:0000256" key="4">
    <source>
        <dbReference type="ARBA" id="ARBA00023172"/>
    </source>
</evidence>
<reference evidence="8 9" key="1">
    <citation type="journal article" date="2018" name="Environ. Microbiol.">
        <title>Novel energy conservation strategies and behaviour of Pelotomaculum schinkii driving syntrophic propionate catabolism.</title>
        <authorList>
            <person name="Hidalgo-Ahumada C.A.P."/>
            <person name="Nobu M.K."/>
            <person name="Narihiro T."/>
            <person name="Tamaki H."/>
            <person name="Liu W.T."/>
            <person name="Kamagata Y."/>
            <person name="Stams A.J.M."/>
            <person name="Imachi H."/>
            <person name="Sousa D.Z."/>
        </authorList>
    </citation>
    <scope>NUCLEOTIDE SEQUENCE [LARGE SCALE GENOMIC DNA]</scope>
    <source>
        <strain evidence="8 9">HH</strain>
    </source>
</reference>
<dbReference type="Proteomes" id="UP000298324">
    <property type="component" value="Unassembled WGS sequence"/>
</dbReference>
<organism evidence="8 9">
    <name type="scientific">Pelotomaculum schinkii</name>
    <dbReference type="NCBI Taxonomy" id="78350"/>
    <lineage>
        <taxon>Bacteria</taxon>
        <taxon>Bacillati</taxon>
        <taxon>Bacillota</taxon>
        <taxon>Clostridia</taxon>
        <taxon>Eubacteriales</taxon>
        <taxon>Desulfotomaculaceae</taxon>
        <taxon>Pelotomaculum</taxon>
    </lineage>
</organism>
<comment type="similarity">
    <text evidence="1">Belongs to the transposase 11 family.</text>
</comment>
<feature type="domain" description="DUF4372" evidence="7">
    <location>
        <begin position="7"/>
        <end position="65"/>
    </location>
</feature>
<comment type="caution">
    <text evidence="8">The sequence shown here is derived from an EMBL/GenBank/DDBJ whole genome shotgun (WGS) entry which is preliminary data.</text>
</comment>
<accession>A0A4Y7RA95</accession>
<dbReference type="RefSeq" id="WP_190240591.1">
    <property type="nucleotide sequence ID" value="NZ_QFGA01000002.1"/>
</dbReference>
<keyword evidence="2" id="KW-0815">Transposition</keyword>
<proteinExistence type="inferred from homology"/>
<feature type="domain" description="Transposase IS4-like" evidence="6">
    <location>
        <begin position="123"/>
        <end position="333"/>
    </location>
</feature>
<keyword evidence="4" id="KW-0233">DNA recombination</keyword>
<dbReference type="NCBIfam" id="NF033592">
    <property type="entry name" value="transpos_IS4_1"/>
    <property type="match status" value="1"/>
</dbReference>
<protein>
    <submittedName>
        <fullName evidence="8">Transposase DDE domain protein</fullName>
    </submittedName>
</protein>
<dbReference type="InterPro" id="IPR025399">
    <property type="entry name" value="DUF4372"/>
</dbReference>
<evidence type="ECO:0000313" key="9">
    <source>
        <dbReference type="Proteomes" id="UP000298324"/>
    </source>
</evidence>
<dbReference type="Gene3D" id="3.90.350.10">
    <property type="entry name" value="Transposase Inhibitor Protein From Tn5, Chain A, domain 1"/>
    <property type="match status" value="1"/>
</dbReference>
<dbReference type="SUPFAM" id="SSF53098">
    <property type="entry name" value="Ribonuclease H-like"/>
    <property type="match status" value="1"/>
</dbReference>
<evidence type="ECO:0000313" key="8">
    <source>
        <dbReference type="EMBL" id="TEB05593.1"/>
    </source>
</evidence>
<name>A0A4Y7RA95_9FIRM</name>
<keyword evidence="9" id="KW-1185">Reference proteome</keyword>
<keyword evidence="3" id="KW-0238">DNA-binding</keyword>
<dbReference type="Pfam" id="PF01609">
    <property type="entry name" value="DDE_Tnp_1"/>
    <property type="match status" value="1"/>
</dbReference>
<evidence type="ECO:0000256" key="5">
    <source>
        <dbReference type="SAM" id="Phobius"/>
    </source>
</evidence>
<dbReference type="Pfam" id="PF14294">
    <property type="entry name" value="DUF4372"/>
    <property type="match status" value="1"/>
</dbReference>
<keyword evidence="5" id="KW-0472">Membrane</keyword>
<dbReference type="GO" id="GO:0004803">
    <property type="term" value="F:transposase activity"/>
    <property type="evidence" value="ECO:0007669"/>
    <property type="project" value="InterPro"/>
</dbReference>
<gene>
    <name evidence="8" type="ORF">Psch_02634</name>
</gene>
<dbReference type="EMBL" id="QFGA01000002">
    <property type="protein sequence ID" value="TEB05593.1"/>
    <property type="molecule type" value="Genomic_DNA"/>
</dbReference>
<dbReference type="InterPro" id="IPR002559">
    <property type="entry name" value="Transposase_11"/>
</dbReference>